<keyword evidence="4" id="KW-0677">Repeat</keyword>
<evidence type="ECO:0000313" key="14">
    <source>
        <dbReference type="EMBL" id="VVC97301.1"/>
    </source>
</evidence>
<keyword evidence="5 11" id="KW-0130">Cell adhesion</keyword>
<dbReference type="GO" id="GO:0009986">
    <property type="term" value="C:cell surface"/>
    <property type="evidence" value="ECO:0007669"/>
    <property type="project" value="TreeGrafter"/>
</dbReference>
<evidence type="ECO:0000256" key="8">
    <source>
        <dbReference type="ARBA" id="ARBA00023136"/>
    </source>
</evidence>
<evidence type="ECO:0000256" key="4">
    <source>
        <dbReference type="ARBA" id="ARBA00022737"/>
    </source>
</evidence>
<dbReference type="SUPFAM" id="SSF57196">
    <property type="entry name" value="EGF/Laminin"/>
    <property type="match status" value="1"/>
</dbReference>
<dbReference type="Pfam" id="PF08725">
    <property type="entry name" value="Integrin_b_cyt"/>
    <property type="match status" value="1"/>
</dbReference>
<dbReference type="CDD" id="cd00198">
    <property type="entry name" value="vWFA"/>
    <property type="match status" value="1"/>
</dbReference>
<dbReference type="InterPro" id="IPR015812">
    <property type="entry name" value="Integrin_bsu"/>
</dbReference>
<dbReference type="InterPro" id="IPR014836">
    <property type="entry name" value="Integrin_bsu_cyt_dom"/>
</dbReference>
<dbReference type="EMBL" id="FZQP02003112">
    <property type="protein sequence ID" value="VVC97301.1"/>
    <property type="molecule type" value="Genomic_DNA"/>
</dbReference>
<dbReference type="InterPro" id="IPR002035">
    <property type="entry name" value="VWF_A"/>
</dbReference>
<accession>A0A5E4QJ59</accession>
<evidence type="ECO:0000256" key="10">
    <source>
        <dbReference type="ARBA" id="ARBA00023180"/>
    </source>
</evidence>
<evidence type="ECO:0000256" key="1">
    <source>
        <dbReference type="ARBA" id="ARBA00004479"/>
    </source>
</evidence>
<evidence type="ECO:0000256" key="9">
    <source>
        <dbReference type="ARBA" id="ARBA00023157"/>
    </source>
</evidence>
<dbReference type="Gene3D" id="2.10.25.10">
    <property type="entry name" value="Laminin"/>
    <property type="match status" value="1"/>
</dbReference>
<dbReference type="Pfam" id="PF00362">
    <property type="entry name" value="Integrin_beta"/>
    <property type="match status" value="1"/>
</dbReference>
<dbReference type="Pfam" id="PF23106">
    <property type="entry name" value="EGF_Teneurin"/>
    <property type="match status" value="1"/>
</dbReference>
<evidence type="ECO:0000256" key="5">
    <source>
        <dbReference type="ARBA" id="ARBA00022889"/>
    </source>
</evidence>
<dbReference type="GO" id="GO:0033627">
    <property type="term" value="P:cell adhesion mediated by integrin"/>
    <property type="evidence" value="ECO:0007669"/>
    <property type="project" value="TreeGrafter"/>
</dbReference>
<dbReference type="SUPFAM" id="SSF53300">
    <property type="entry name" value="vWA-like"/>
    <property type="match status" value="1"/>
</dbReference>
<dbReference type="GO" id="GO:0007160">
    <property type="term" value="P:cell-matrix adhesion"/>
    <property type="evidence" value="ECO:0007669"/>
    <property type="project" value="TreeGrafter"/>
</dbReference>
<reference evidence="14 15" key="1">
    <citation type="submission" date="2017-07" db="EMBL/GenBank/DDBJ databases">
        <authorList>
            <person name="Talla V."/>
            <person name="Backstrom N."/>
        </authorList>
    </citation>
    <scope>NUCLEOTIDE SEQUENCE [LARGE SCALE GENOMIC DNA]</scope>
</reference>
<dbReference type="GO" id="GO:0007229">
    <property type="term" value="P:integrin-mediated signaling pathway"/>
    <property type="evidence" value="ECO:0007669"/>
    <property type="project" value="UniProtKB-KW"/>
</dbReference>
<evidence type="ECO:0000256" key="11">
    <source>
        <dbReference type="RuleBase" id="RU000633"/>
    </source>
</evidence>
<dbReference type="InterPro" id="IPR002369">
    <property type="entry name" value="Integrin_bsu_VWA"/>
</dbReference>
<dbReference type="InterPro" id="IPR032695">
    <property type="entry name" value="Integrin_dom_sf"/>
</dbReference>
<evidence type="ECO:0000256" key="2">
    <source>
        <dbReference type="ARBA" id="ARBA00007449"/>
    </source>
</evidence>
<keyword evidence="6 12" id="KW-1133">Transmembrane helix</keyword>
<dbReference type="GO" id="GO:0005925">
    <property type="term" value="C:focal adhesion"/>
    <property type="evidence" value="ECO:0007669"/>
    <property type="project" value="TreeGrafter"/>
</dbReference>
<dbReference type="SMART" id="SM01241">
    <property type="entry name" value="Integrin_b_cyt"/>
    <property type="match status" value="1"/>
</dbReference>
<organism evidence="14 15">
    <name type="scientific">Leptidea sinapis</name>
    <dbReference type="NCBI Taxonomy" id="189913"/>
    <lineage>
        <taxon>Eukaryota</taxon>
        <taxon>Metazoa</taxon>
        <taxon>Ecdysozoa</taxon>
        <taxon>Arthropoda</taxon>
        <taxon>Hexapoda</taxon>
        <taxon>Insecta</taxon>
        <taxon>Pterygota</taxon>
        <taxon>Neoptera</taxon>
        <taxon>Endopterygota</taxon>
        <taxon>Lepidoptera</taxon>
        <taxon>Glossata</taxon>
        <taxon>Ditrysia</taxon>
        <taxon>Papilionoidea</taxon>
        <taxon>Pieridae</taxon>
        <taxon>Dismorphiinae</taxon>
        <taxon>Leptidea</taxon>
    </lineage>
</organism>
<dbReference type="PANTHER" id="PTHR10082:SF60">
    <property type="entry name" value="INTEGRIN BETA-PS"/>
    <property type="match status" value="1"/>
</dbReference>
<dbReference type="Gene3D" id="2.60.40.1510">
    <property type="entry name" value="ntegrin, alpha v. Chain A, domain 3"/>
    <property type="match status" value="1"/>
</dbReference>
<feature type="domain" description="VWFA" evidence="13">
    <location>
        <begin position="51"/>
        <end position="248"/>
    </location>
</feature>
<keyword evidence="10" id="KW-0325">Glycoprotein</keyword>
<dbReference type="PROSITE" id="PS50234">
    <property type="entry name" value="VWFA"/>
    <property type="match status" value="1"/>
</dbReference>
<evidence type="ECO:0000256" key="6">
    <source>
        <dbReference type="ARBA" id="ARBA00022989"/>
    </source>
</evidence>
<dbReference type="Gene3D" id="1.20.5.100">
    <property type="entry name" value="Cytochrome c1, transmembrane anchor, C-terminal"/>
    <property type="match status" value="1"/>
</dbReference>
<keyword evidence="7 11" id="KW-0401">Integrin</keyword>
<sequence length="650" mass="73427">MTIIKDEDFSAGLEGAKVVQFKPQKVYIKSRPGFDVKIDMSYKPAKDYPLNIYFLLDSSYTMKENHGVLLRQVQKIYKKLINLTNNVRFGLGNFLEKPALPFADPKLGQNVYAFEHRLSMTNDMAHFQKTLNATKFSANYDVPEAGLDALMQVMVCKDKIDWDDNARRIVILFTDGTYHSAGDGKLIGISERNDMQCHLENNTYSKSLNYDYPSLSLINKVASEKNMKIIFAIDKNEKLTYKSLAKRIKGAKYVNLKSNIVNIIKGEYLSLLRDLKIHGNVPPFIQLLLEPDCTKEKSCEVKHETAVNISGSIKIQSCPAKDQKKYFMTIGPDMLSEKMEVEIDVDCQCDCEKDGNNEKNSIECSGAGTYKCGVCACDMNRCGKCDDCEKGFSGDFCQFDDNACPRPGGALCSGNGVCEFGRCTCNQQWKGDDCRCPDNDKACIAPISSECVCKNSNETKKKCSGRFCDDCDDMVEKRCAELETFAYCNYVYTKTECEKLYNHTDTGVRLENETEIAETAKIHKVKWCKKLLDNGNSLIFLYYYPKSTEISSLEVVVQKELEEKPEVDLWVAVGCAIGIVLIGILTVIAWKYLIDLHDAREYKKFEQKSAAEGYEVVWNPHYNSPFTNITNPAYPVDTVDTDCSRQDGHQ</sequence>
<dbReference type="AlphaFoldDB" id="A0A5E4QJ59"/>
<evidence type="ECO:0000313" key="15">
    <source>
        <dbReference type="Proteomes" id="UP000324832"/>
    </source>
</evidence>
<dbReference type="SMART" id="SM00187">
    <property type="entry name" value="INB"/>
    <property type="match status" value="1"/>
</dbReference>
<dbReference type="GO" id="GO:0016477">
    <property type="term" value="P:cell migration"/>
    <property type="evidence" value="ECO:0007669"/>
    <property type="project" value="TreeGrafter"/>
</dbReference>
<dbReference type="InterPro" id="IPR036465">
    <property type="entry name" value="vWFA_dom_sf"/>
</dbReference>
<name>A0A5E4QJ59_9NEOP</name>
<dbReference type="GO" id="GO:0008305">
    <property type="term" value="C:integrin complex"/>
    <property type="evidence" value="ECO:0007669"/>
    <property type="project" value="TreeGrafter"/>
</dbReference>
<keyword evidence="9" id="KW-1015">Disulfide bond</keyword>
<keyword evidence="8 12" id="KW-0472">Membrane</keyword>
<dbReference type="PRINTS" id="PR01186">
    <property type="entry name" value="INTEGRINB"/>
</dbReference>
<comment type="subcellular location">
    <subcellularLocation>
        <location evidence="11">Cell membrane</location>
        <topology evidence="11">Single-pass type I membrane protein</topology>
    </subcellularLocation>
    <subcellularLocation>
        <location evidence="1">Membrane</location>
        <topology evidence="1">Single-pass type I membrane protein</topology>
    </subcellularLocation>
</comment>
<feature type="transmembrane region" description="Helical" evidence="12">
    <location>
        <begin position="569"/>
        <end position="594"/>
    </location>
</feature>
<dbReference type="PANTHER" id="PTHR10082">
    <property type="entry name" value="INTEGRIN BETA SUBUNIT"/>
    <property type="match status" value="1"/>
</dbReference>
<keyword evidence="3 11" id="KW-0812">Transmembrane</keyword>
<evidence type="ECO:0000256" key="3">
    <source>
        <dbReference type="ARBA" id="ARBA00022692"/>
    </source>
</evidence>
<keyword evidence="15" id="KW-1185">Reference proteome</keyword>
<comment type="similarity">
    <text evidence="2 11">Belongs to the integrin beta chain family.</text>
</comment>
<evidence type="ECO:0000256" key="7">
    <source>
        <dbReference type="ARBA" id="ARBA00023037"/>
    </source>
</evidence>
<evidence type="ECO:0000259" key="13">
    <source>
        <dbReference type="PROSITE" id="PS50234"/>
    </source>
</evidence>
<dbReference type="SUPFAM" id="SSF69179">
    <property type="entry name" value="Integrin domains"/>
    <property type="match status" value="1"/>
</dbReference>
<dbReference type="Proteomes" id="UP000324832">
    <property type="component" value="Unassembled WGS sequence"/>
</dbReference>
<gene>
    <name evidence="14" type="ORF">LSINAPIS_LOCUS8611</name>
</gene>
<proteinExistence type="inferred from homology"/>
<evidence type="ECO:0000256" key="12">
    <source>
        <dbReference type="SAM" id="Phobius"/>
    </source>
</evidence>
<protein>
    <recommendedName>
        <fullName evidence="11">Integrin beta</fullName>
    </recommendedName>
</protein>
<dbReference type="Gene3D" id="3.40.50.410">
    <property type="entry name" value="von Willebrand factor, type A domain"/>
    <property type="match status" value="1"/>
</dbReference>
<dbReference type="GO" id="GO:0005178">
    <property type="term" value="F:integrin binding"/>
    <property type="evidence" value="ECO:0007669"/>
    <property type="project" value="TreeGrafter"/>
</dbReference>
<dbReference type="GO" id="GO:0007157">
    <property type="term" value="P:heterophilic cell-cell adhesion via plasma membrane cell adhesion molecules"/>
    <property type="evidence" value="ECO:0007669"/>
    <property type="project" value="UniProtKB-ARBA"/>
</dbReference>